<gene>
    <name evidence="3" type="ordered locus">ROP_01480</name>
</gene>
<dbReference type="Proteomes" id="UP000002212">
    <property type="component" value="Chromosome"/>
</dbReference>
<dbReference type="STRING" id="632772.ROP_01480"/>
<organism evidence="3 4">
    <name type="scientific">Rhodococcus opacus (strain B4)</name>
    <dbReference type="NCBI Taxonomy" id="632772"/>
    <lineage>
        <taxon>Bacteria</taxon>
        <taxon>Bacillati</taxon>
        <taxon>Actinomycetota</taxon>
        <taxon>Actinomycetes</taxon>
        <taxon>Mycobacteriales</taxon>
        <taxon>Nocardiaceae</taxon>
        <taxon>Rhodococcus</taxon>
    </lineage>
</organism>
<dbReference type="PATRIC" id="fig|632772.20.peg.178"/>
<dbReference type="KEGG" id="rop:ROP_01480"/>
<name>C1ASE6_RHOOB</name>
<feature type="region of interest" description="Disordered" evidence="1">
    <location>
        <begin position="73"/>
        <end position="115"/>
    </location>
</feature>
<dbReference type="EMBL" id="AP011115">
    <property type="protein sequence ID" value="BAH48395.1"/>
    <property type="molecule type" value="Genomic_DNA"/>
</dbReference>
<evidence type="ECO:0000313" key="4">
    <source>
        <dbReference type="Proteomes" id="UP000002212"/>
    </source>
</evidence>
<dbReference type="HOGENOM" id="CLU_2107110_0_0_11"/>
<feature type="compositionally biased region" description="Low complexity" evidence="1">
    <location>
        <begin position="73"/>
        <end position="86"/>
    </location>
</feature>
<evidence type="ECO:0000256" key="1">
    <source>
        <dbReference type="SAM" id="MobiDB-lite"/>
    </source>
</evidence>
<evidence type="ECO:0000313" key="3">
    <source>
        <dbReference type="EMBL" id="BAH48395.1"/>
    </source>
</evidence>
<feature type="region of interest" description="Disordered" evidence="1">
    <location>
        <begin position="32"/>
        <end position="60"/>
    </location>
</feature>
<evidence type="ECO:0000256" key="2">
    <source>
        <dbReference type="SAM" id="SignalP"/>
    </source>
</evidence>
<proteinExistence type="predicted"/>
<protein>
    <recommendedName>
        <fullName evidence="5">Lipoprotein</fullName>
    </recommendedName>
</protein>
<feature type="chain" id="PRO_5002906935" description="Lipoprotein" evidence="2">
    <location>
        <begin position="26"/>
        <end position="115"/>
    </location>
</feature>
<dbReference type="RefSeq" id="WP_012687404.1">
    <property type="nucleotide sequence ID" value="NC_012522.1"/>
</dbReference>
<evidence type="ECO:0008006" key="5">
    <source>
        <dbReference type="Google" id="ProtNLM"/>
    </source>
</evidence>
<feature type="compositionally biased region" description="Basic and acidic residues" evidence="1">
    <location>
        <begin position="42"/>
        <end position="53"/>
    </location>
</feature>
<dbReference type="AlphaFoldDB" id="C1ASE6"/>
<reference evidence="3 4" key="1">
    <citation type="submission" date="2009-03" db="EMBL/GenBank/DDBJ databases">
        <title>Comparison of the complete genome sequences of Rhodococcus erythropolis PR4 and Rhodococcus opacus B4.</title>
        <authorList>
            <person name="Takarada H."/>
            <person name="Sekine M."/>
            <person name="Hosoyama A."/>
            <person name="Yamada R."/>
            <person name="Fujisawa T."/>
            <person name="Omata S."/>
            <person name="Shimizu A."/>
            <person name="Tsukatani N."/>
            <person name="Tanikawa S."/>
            <person name="Fujita N."/>
            <person name="Harayama S."/>
        </authorList>
    </citation>
    <scope>NUCLEOTIDE SEQUENCE [LARGE SCALE GENOMIC DNA]</scope>
    <source>
        <strain evidence="3 4">B4</strain>
    </source>
</reference>
<feature type="signal peptide" evidence="2">
    <location>
        <begin position="1"/>
        <end position="25"/>
    </location>
</feature>
<keyword evidence="2" id="KW-0732">Signal</keyword>
<dbReference type="PROSITE" id="PS51257">
    <property type="entry name" value="PROKAR_LIPOPROTEIN"/>
    <property type="match status" value="1"/>
</dbReference>
<accession>C1ASE6</accession>
<sequence length="115" mass="12020">MKKTTLAMAALAISALLSGCRWRHAVQQHIDHHHGIGGPAGRRIERTAHDHHGPAPTTATAALPVTRSAAVAPPITPVTPTTTVAVAPPPAPAVIPANPRRRSTPSRISESVHSR</sequence>